<dbReference type="InterPro" id="IPR004046">
    <property type="entry name" value="GST_C"/>
</dbReference>
<dbReference type="GO" id="GO:0005737">
    <property type="term" value="C:cytoplasm"/>
    <property type="evidence" value="ECO:0007669"/>
    <property type="project" value="UniProtKB-SubCell"/>
</dbReference>
<evidence type="ECO:0000259" key="3">
    <source>
        <dbReference type="PROSITE" id="PS50404"/>
    </source>
</evidence>
<proteinExistence type="predicted"/>
<evidence type="ECO:0000259" key="4">
    <source>
        <dbReference type="PROSITE" id="PS50405"/>
    </source>
</evidence>
<evidence type="ECO:0000256" key="2">
    <source>
        <dbReference type="ARBA" id="ARBA00022490"/>
    </source>
</evidence>
<dbReference type="PROSITE" id="PS50405">
    <property type="entry name" value="GST_CTER"/>
    <property type="match status" value="1"/>
</dbReference>
<dbReference type="EMBL" id="CP018154">
    <property type="protein sequence ID" value="APG62186.1"/>
    <property type="molecule type" value="Genomic_DNA"/>
</dbReference>
<dbReference type="Gene3D" id="1.20.1050.10">
    <property type="match status" value="1"/>
</dbReference>
<dbReference type="InterPro" id="IPR051369">
    <property type="entry name" value="GST_Theta"/>
</dbReference>
<dbReference type="InterPro" id="IPR004045">
    <property type="entry name" value="Glutathione_S-Trfase_N"/>
</dbReference>
<dbReference type="GO" id="GO:0016740">
    <property type="term" value="F:transferase activity"/>
    <property type="evidence" value="ECO:0007669"/>
    <property type="project" value="UniProtKB-KW"/>
</dbReference>
<dbReference type="InterPro" id="IPR036282">
    <property type="entry name" value="Glutathione-S-Trfase_C_sf"/>
</dbReference>
<dbReference type="SUPFAM" id="SSF52833">
    <property type="entry name" value="Thioredoxin-like"/>
    <property type="match status" value="1"/>
</dbReference>
<keyword evidence="6" id="KW-1185">Reference proteome</keyword>
<dbReference type="KEGG" id="sphl:LPB140_04490"/>
<sequence>MIIFGAPLSPFVRKVMIYCVERKIDFELRPVNLGSQDPEFLAASPLRKMPAIQDGDYCLADSSAIVHYLEGKYGAALIPNDAQLRGKAIWFDEVADTVFAATLGKIFFNRVVAPKFMGREGDMAAADDAEKNDLPPLLAWAESEVPDEGYLLGKDFTLADISLAGVFINLSHGGVELDAATYPKITSWLKRVLARDSFAAQVAREKKMLSR</sequence>
<reference evidence="5 6" key="1">
    <citation type="submission" date="2016-11" db="EMBL/GenBank/DDBJ databases">
        <title>Sphingorhabdus sp. LPB0140, isolated from marine environment.</title>
        <authorList>
            <person name="Kim E."/>
            <person name="Yi H."/>
        </authorList>
    </citation>
    <scope>NUCLEOTIDE SEQUENCE [LARGE SCALE GENOMIC DNA]</scope>
    <source>
        <strain evidence="5 6">LPB0140</strain>
    </source>
</reference>
<evidence type="ECO:0000313" key="5">
    <source>
        <dbReference type="EMBL" id="APG62186.1"/>
    </source>
</evidence>
<protein>
    <submittedName>
        <fullName evidence="5">Glutathione S-transferase</fullName>
    </submittedName>
</protein>
<keyword evidence="2" id="KW-0963">Cytoplasm</keyword>
<dbReference type="PANTHER" id="PTHR43917:SF8">
    <property type="entry name" value="GH16740P-RELATED"/>
    <property type="match status" value="1"/>
</dbReference>
<accession>A0A1L3JAN6</accession>
<feature type="domain" description="GST C-terminal" evidence="4">
    <location>
        <begin position="81"/>
        <end position="211"/>
    </location>
</feature>
<feature type="domain" description="GST N-terminal" evidence="3">
    <location>
        <begin position="1"/>
        <end position="77"/>
    </location>
</feature>
<dbReference type="RefSeq" id="WP_072558837.1">
    <property type="nucleotide sequence ID" value="NZ_CP018154.1"/>
</dbReference>
<dbReference type="SFLD" id="SFLDG00358">
    <property type="entry name" value="Main_(cytGST)"/>
    <property type="match status" value="1"/>
</dbReference>
<dbReference type="InterPro" id="IPR040079">
    <property type="entry name" value="Glutathione_S-Trfase"/>
</dbReference>
<keyword evidence="5" id="KW-0808">Transferase</keyword>
<evidence type="ECO:0000313" key="6">
    <source>
        <dbReference type="Proteomes" id="UP000242561"/>
    </source>
</evidence>
<dbReference type="SFLD" id="SFLDS00019">
    <property type="entry name" value="Glutathione_Transferase_(cytos"/>
    <property type="match status" value="1"/>
</dbReference>
<dbReference type="PANTHER" id="PTHR43917">
    <property type="match status" value="1"/>
</dbReference>
<name>A0A1L3JAN6_9SPHN</name>
<dbReference type="Pfam" id="PF00043">
    <property type="entry name" value="GST_C"/>
    <property type="match status" value="1"/>
</dbReference>
<gene>
    <name evidence="5" type="ORF">LPB140_04490</name>
</gene>
<dbReference type="AlphaFoldDB" id="A0A1L3JAN6"/>
<dbReference type="CDD" id="cd00299">
    <property type="entry name" value="GST_C_family"/>
    <property type="match status" value="1"/>
</dbReference>
<dbReference type="SUPFAM" id="SSF47616">
    <property type="entry name" value="GST C-terminal domain-like"/>
    <property type="match status" value="1"/>
</dbReference>
<dbReference type="Proteomes" id="UP000242561">
    <property type="component" value="Chromosome"/>
</dbReference>
<dbReference type="CDD" id="cd00570">
    <property type="entry name" value="GST_N_family"/>
    <property type="match status" value="1"/>
</dbReference>
<evidence type="ECO:0000256" key="1">
    <source>
        <dbReference type="ARBA" id="ARBA00004496"/>
    </source>
</evidence>
<dbReference type="Pfam" id="PF13417">
    <property type="entry name" value="GST_N_3"/>
    <property type="match status" value="1"/>
</dbReference>
<dbReference type="InterPro" id="IPR036249">
    <property type="entry name" value="Thioredoxin-like_sf"/>
</dbReference>
<organism evidence="5 6">
    <name type="scientific">Sphingorhabdus lutea</name>
    <dbReference type="NCBI Taxonomy" id="1913578"/>
    <lineage>
        <taxon>Bacteria</taxon>
        <taxon>Pseudomonadati</taxon>
        <taxon>Pseudomonadota</taxon>
        <taxon>Alphaproteobacteria</taxon>
        <taxon>Sphingomonadales</taxon>
        <taxon>Sphingomonadaceae</taxon>
        <taxon>Sphingorhabdus</taxon>
    </lineage>
</organism>
<dbReference type="OrthoDB" id="9782992at2"/>
<dbReference type="InterPro" id="IPR010987">
    <property type="entry name" value="Glutathione-S-Trfase_C-like"/>
</dbReference>
<comment type="subcellular location">
    <subcellularLocation>
        <location evidence="1">Cytoplasm</location>
    </subcellularLocation>
</comment>
<dbReference type="PROSITE" id="PS50404">
    <property type="entry name" value="GST_NTER"/>
    <property type="match status" value="1"/>
</dbReference>
<dbReference type="Gene3D" id="3.40.30.10">
    <property type="entry name" value="Glutaredoxin"/>
    <property type="match status" value="1"/>
</dbReference>
<dbReference type="STRING" id="1913578.LPB140_04490"/>